<accession>A0ABT5A474</accession>
<comment type="caution">
    <text evidence="2">The sequence shown here is derived from an EMBL/GenBank/DDBJ whole genome shotgun (WGS) entry which is preliminary data.</text>
</comment>
<sequence>MKSVTHRIIDNGALLVANTPYLKGFRTLRLCVKLGDRVGWRRNNEWLSYESHIFSTNALQGHLPRLGIRKGFYTKSWIYLLYSFFLSRL</sequence>
<feature type="domain" description="GUN4-like" evidence="1">
    <location>
        <begin position="31"/>
        <end position="73"/>
    </location>
</feature>
<dbReference type="Gene3D" id="1.10.10.1770">
    <property type="entry name" value="Gun4-like"/>
    <property type="match status" value="1"/>
</dbReference>
<evidence type="ECO:0000259" key="1">
    <source>
        <dbReference type="Pfam" id="PF05419"/>
    </source>
</evidence>
<name>A0ABT5A474_9CYAN</name>
<evidence type="ECO:0000313" key="2">
    <source>
        <dbReference type="EMBL" id="MDB9486736.1"/>
    </source>
</evidence>
<dbReference type="EMBL" id="JAQMTU010000052">
    <property type="protein sequence ID" value="MDB9486736.1"/>
    <property type="molecule type" value="Genomic_DNA"/>
</dbReference>
<dbReference type="Pfam" id="PF05419">
    <property type="entry name" value="GUN4"/>
    <property type="match status" value="1"/>
</dbReference>
<organism evidence="2 3">
    <name type="scientific">Dolichospermum circinale CS-537/01</name>
    <dbReference type="NCBI Taxonomy" id="3021739"/>
    <lineage>
        <taxon>Bacteria</taxon>
        <taxon>Bacillati</taxon>
        <taxon>Cyanobacteriota</taxon>
        <taxon>Cyanophyceae</taxon>
        <taxon>Nostocales</taxon>
        <taxon>Aphanizomenonaceae</taxon>
        <taxon>Dolichospermum</taxon>
        <taxon>Dolichospermum circinale</taxon>
    </lineage>
</organism>
<keyword evidence="3" id="KW-1185">Reference proteome</keyword>
<dbReference type="InterPro" id="IPR008629">
    <property type="entry name" value="GUN4-like"/>
</dbReference>
<protein>
    <submittedName>
        <fullName evidence="2">GUN4 domain-containing protein</fullName>
    </submittedName>
</protein>
<gene>
    <name evidence="2" type="ORF">PN492_09275</name>
</gene>
<dbReference type="InterPro" id="IPR037215">
    <property type="entry name" value="GUN4-like_sf"/>
</dbReference>
<evidence type="ECO:0000313" key="3">
    <source>
        <dbReference type="Proteomes" id="UP001212123"/>
    </source>
</evidence>
<dbReference type="SUPFAM" id="SSF140869">
    <property type="entry name" value="GUN4-like"/>
    <property type="match status" value="1"/>
</dbReference>
<dbReference type="RefSeq" id="WP_155963706.1">
    <property type="nucleotide sequence ID" value="NZ_JAQMTU010000052.1"/>
</dbReference>
<proteinExistence type="predicted"/>
<reference evidence="2 3" key="1">
    <citation type="submission" date="2023-01" db="EMBL/GenBank/DDBJ databases">
        <title>Genomes from the Australian National Cyanobacteria Reference Collection.</title>
        <authorList>
            <person name="Willis A."/>
            <person name="Lee E.M.F."/>
        </authorList>
    </citation>
    <scope>NUCLEOTIDE SEQUENCE [LARGE SCALE GENOMIC DNA]</scope>
    <source>
        <strain evidence="2 3">CS-537/01</strain>
    </source>
</reference>
<dbReference type="Proteomes" id="UP001212123">
    <property type="component" value="Unassembled WGS sequence"/>
</dbReference>